<evidence type="ECO:0000313" key="1">
    <source>
        <dbReference type="EMBL" id="CAA0809533.1"/>
    </source>
</evidence>
<dbReference type="EMBL" id="CACSLK010003813">
    <property type="protein sequence ID" value="CAA0809533.1"/>
    <property type="molecule type" value="Genomic_DNA"/>
</dbReference>
<comment type="caution">
    <text evidence="1">The sequence shown here is derived from an EMBL/GenBank/DDBJ whole genome shotgun (WGS) entry which is preliminary data.</text>
</comment>
<protein>
    <submittedName>
        <fullName evidence="1">Uncharacterized protein</fullName>
    </submittedName>
</protein>
<sequence>MVTKGFVHSIFGNIVRTLHMETEVMTETLAPIPLDYLNYTYMNRYLSAGKALTLVDEVKHGVFRVWEMVCGDYCYWREWEDQIVLGSWRMREIRDVCRCEDKYLVYIHPVGWLQQMEVLVFKGSSINEPCKVFYVVIVTGDIGWIQPSSNKEVRKGWLGNVIQFLVQF</sequence>
<organism evidence="1 2">
    <name type="scientific">Striga hermonthica</name>
    <name type="common">Purple witchweed</name>
    <name type="synonym">Buchnera hermonthica</name>
    <dbReference type="NCBI Taxonomy" id="68872"/>
    <lineage>
        <taxon>Eukaryota</taxon>
        <taxon>Viridiplantae</taxon>
        <taxon>Streptophyta</taxon>
        <taxon>Embryophyta</taxon>
        <taxon>Tracheophyta</taxon>
        <taxon>Spermatophyta</taxon>
        <taxon>Magnoliopsida</taxon>
        <taxon>eudicotyledons</taxon>
        <taxon>Gunneridae</taxon>
        <taxon>Pentapetalae</taxon>
        <taxon>asterids</taxon>
        <taxon>lamiids</taxon>
        <taxon>Lamiales</taxon>
        <taxon>Orobanchaceae</taxon>
        <taxon>Buchnereae</taxon>
        <taxon>Striga</taxon>
    </lineage>
</organism>
<reference evidence="1" key="1">
    <citation type="submission" date="2019-12" db="EMBL/GenBank/DDBJ databases">
        <authorList>
            <person name="Scholes J."/>
        </authorList>
    </citation>
    <scope>NUCLEOTIDE SEQUENCE</scope>
</reference>
<proteinExistence type="predicted"/>
<keyword evidence="2" id="KW-1185">Reference proteome</keyword>
<name>A0A9N7MMP1_STRHE</name>
<evidence type="ECO:0000313" key="2">
    <source>
        <dbReference type="Proteomes" id="UP001153555"/>
    </source>
</evidence>
<accession>A0A9N7MMP1</accession>
<dbReference type="AlphaFoldDB" id="A0A9N7MMP1"/>
<gene>
    <name evidence="1" type="ORF">SHERM_11538</name>
</gene>
<dbReference type="Proteomes" id="UP001153555">
    <property type="component" value="Unassembled WGS sequence"/>
</dbReference>